<dbReference type="PANTHER" id="PTHR42794">
    <property type="entry name" value="HEMIN IMPORT ATP-BINDING PROTEIN HMUV"/>
    <property type="match status" value="1"/>
</dbReference>
<dbReference type="EMBL" id="JABBFX010000002">
    <property type="protein sequence ID" value="NML46647.1"/>
    <property type="molecule type" value="Genomic_DNA"/>
</dbReference>
<dbReference type="Gene3D" id="3.40.50.300">
    <property type="entry name" value="P-loop containing nucleotide triphosphate hydrolases"/>
    <property type="match status" value="1"/>
</dbReference>
<dbReference type="InterPro" id="IPR003439">
    <property type="entry name" value="ABC_transporter-like_ATP-bd"/>
</dbReference>
<comment type="function">
    <text evidence="7">Part of the ABC transporter complex HmuTUV involved in hemin import. Responsible for energy coupling to the transport system.</text>
</comment>
<feature type="domain" description="ABC transporter" evidence="8">
    <location>
        <begin position="2"/>
        <end position="237"/>
    </location>
</feature>
<reference evidence="9 10" key="1">
    <citation type="submission" date="2020-04" db="EMBL/GenBank/DDBJ databases">
        <title>Ramlibacter sp. G-1-2-2 isolated from soil.</title>
        <authorList>
            <person name="Dahal R.H."/>
        </authorList>
    </citation>
    <scope>NUCLEOTIDE SEQUENCE [LARGE SCALE GENOMIC DNA]</scope>
    <source>
        <strain evidence="9 10">G-1-2-2</strain>
    </source>
</reference>
<organism evidence="9 10">
    <name type="scientific">Ramlibacter agri</name>
    <dbReference type="NCBI Taxonomy" id="2728837"/>
    <lineage>
        <taxon>Bacteria</taxon>
        <taxon>Pseudomonadati</taxon>
        <taxon>Pseudomonadota</taxon>
        <taxon>Betaproteobacteria</taxon>
        <taxon>Burkholderiales</taxon>
        <taxon>Comamonadaceae</taxon>
        <taxon>Ramlibacter</taxon>
    </lineage>
</organism>
<evidence type="ECO:0000256" key="2">
    <source>
        <dbReference type="ARBA" id="ARBA00022448"/>
    </source>
</evidence>
<evidence type="ECO:0000256" key="1">
    <source>
        <dbReference type="ARBA" id="ARBA00005417"/>
    </source>
</evidence>
<dbReference type="AlphaFoldDB" id="A0A848H851"/>
<dbReference type="InterPro" id="IPR017871">
    <property type="entry name" value="ABC_transporter-like_CS"/>
</dbReference>
<keyword evidence="10" id="KW-1185">Reference proteome</keyword>
<dbReference type="Pfam" id="PF00005">
    <property type="entry name" value="ABC_tran"/>
    <property type="match status" value="1"/>
</dbReference>
<evidence type="ECO:0000256" key="4">
    <source>
        <dbReference type="ARBA" id="ARBA00022741"/>
    </source>
</evidence>
<keyword evidence="3" id="KW-1003">Cell membrane</keyword>
<comment type="caution">
    <text evidence="9">The sequence shown here is derived from an EMBL/GenBank/DDBJ whole genome shotgun (WGS) entry which is preliminary data.</text>
</comment>
<dbReference type="InterPro" id="IPR027417">
    <property type="entry name" value="P-loop_NTPase"/>
</dbReference>
<evidence type="ECO:0000256" key="7">
    <source>
        <dbReference type="ARBA" id="ARBA00037066"/>
    </source>
</evidence>
<proteinExistence type="inferred from homology"/>
<keyword evidence="6" id="KW-1278">Translocase</keyword>
<evidence type="ECO:0000256" key="5">
    <source>
        <dbReference type="ARBA" id="ARBA00022840"/>
    </source>
</evidence>
<keyword evidence="2" id="KW-0813">Transport</keyword>
<dbReference type="Proteomes" id="UP000541185">
    <property type="component" value="Unassembled WGS sequence"/>
</dbReference>
<evidence type="ECO:0000313" key="9">
    <source>
        <dbReference type="EMBL" id="NML46647.1"/>
    </source>
</evidence>
<evidence type="ECO:0000259" key="8">
    <source>
        <dbReference type="PROSITE" id="PS50893"/>
    </source>
</evidence>
<evidence type="ECO:0000313" key="10">
    <source>
        <dbReference type="Proteomes" id="UP000541185"/>
    </source>
</evidence>
<dbReference type="PANTHER" id="PTHR42794:SF1">
    <property type="entry name" value="HEMIN IMPORT ATP-BINDING PROTEIN HMUV"/>
    <property type="match status" value="1"/>
</dbReference>
<evidence type="ECO:0000256" key="6">
    <source>
        <dbReference type="ARBA" id="ARBA00022967"/>
    </source>
</evidence>
<sequence length="252" mass="26661">MLQARQLAIGYPGRRVGAGFDVDLDAGSVLALLGPNGGGKTTLLKTLLGLIPAQGGEVLLEGQAIARVPLRERALRLAYVPQAAATGFGFPAREVVLMGRTAHGGLLARPGARDHAVVDQSLQRLGIMALAERPINELSGGERQLVLVARALAQEPRAVILDEPTASLDFGNQGRVLREIRRLADDGLAVLFTTHDPNHALRFADRVLLMRDGATLAQGPVAELVRREQLQALYGAAVEEVGSGNGRAFLPA</sequence>
<dbReference type="InterPro" id="IPR003593">
    <property type="entry name" value="AAA+_ATPase"/>
</dbReference>
<accession>A0A848H851</accession>
<dbReference type="GO" id="GO:0016887">
    <property type="term" value="F:ATP hydrolysis activity"/>
    <property type="evidence" value="ECO:0007669"/>
    <property type="project" value="InterPro"/>
</dbReference>
<dbReference type="RefSeq" id="WP_169420902.1">
    <property type="nucleotide sequence ID" value="NZ_JABBFX010000002.1"/>
</dbReference>
<keyword evidence="3" id="KW-0472">Membrane</keyword>
<evidence type="ECO:0000256" key="3">
    <source>
        <dbReference type="ARBA" id="ARBA00022475"/>
    </source>
</evidence>
<protein>
    <submittedName>
        <fullName evidence="9">ABC transporter ATP-binding protein</fullName>
    </submittedName>
</protein>
<dbReference type="FunFam" id="3.40.50.300:FF:000134">
    <property type="entry name" value="Iron-enterobactin ABC transporter ATP-binding protein"/>
    <property type="match status" value="1"/>
</dbReference>
<keyword evidence="4" id="KW-0547">Nucleotide-binding</keyword>
<dbReference type="PROSITE" id="PS00211">
    <property type="entry name" value="ABC_TRANSPORTER_1"/>
    <property type="match status" value="1"/>
</dbReference>
<name>A0A848H851_9BURK</name>
<dbReference type="PROSITE" id="PS50893">
    <property type="entry name" value="ABC_TRANSPORTER_2"/>
    <property type="match status" value="1"/>
</dbReference>
<dbReference type="SMART" id="SM00382">
    <property type="entry name" value="AAA"/>
    <property type="match status" value="1"/>
</dbReference>
<gene>
    <name evidence="9" type="ORF">HHL11_23075</name>
</gene>
<dbReference type="SUPFAM" id="SSF52540">
    <property type="entry name" value="P-loop containing nucleoside triphosphate hydrolases"/>
    <property type="match status" value="1"/>
</dbReference>
<comment type="similarity">
    <text evidence="1">Belongs to the ABC transporter superfamily.</text>
</comment>
<dbReference type="GO" id="GO:0005524">
    <property type="term" value="F:ATP binding"/>
    <property type="evidence" value="ECO:0007669"/>
    <property type="project" value="UniProtKB-KW"/>
</dbReference>
<dbReference type="CDD" id="cd03214">
    <property type="entry name" value="ABC_Iron-Siderophores_B12_Hemin"/>
    <property type="match status" value="1"/>
</dbReference>
<keyword evidence="5 9" id="KW-0067">ATP-binding</keyword>